<dbReference type="GO" id="GO:0005886">
    <property type="term" value="C:plasma membrane"/>
    <property type="evidence" value="ECO:0007669"/>
    <property type="project" value="UniProtKB-SubCell"/>
</dbReference>
<evidence type="ECO:0000256" key="6">
    <source>
        <dbReference type="ARBA" id="ARBA00023136"/>
    </source>
</evidence>
<dbReference type="AlphaFoldDB" id="A0A0M1N4U4"/>
<keyword evidence="11" id="KW-1185">Reference proteome</keyword>
<gene>
    <name evidence="10" type="ORF">AM231_24025</name>
</gene>
<comment type="similarity">
    <text evidence="7">Belongs to the binding-protein-dependent transport system permease family.</text>
</comment>
<reference evidence="11" key="1">
    <citation type="submission" date="2015-08" db="EMBL/GenBank/DDBJ databases">
        <title>Genome sequencing project for genomic taxonomy and phylogenomics of Bacillus-like bacteria.</title>
        <authorList>
            <person name="Liu B."/>
            <person name="Wang J."/>
            <person name="Zhu Y."/>
            <person name="Liu G."/>
            <person name="Chen Q."/>
            <person name="Chen Z."/>
            <person name="Lan J."/>
            <person name="Che J."/>
            <person name="Ge C."/>
            <person name="Shi H."/>
            <person name="Pan Z."/>
            <person name="Liu X."/>
        </authorList>
    </citation>
    <scope>NUCLEOTIDE SEQUENCE [LARGE SCALE GENOMIC DNA]</scope>
    <source>
        <strain evidence="11">FJAT-22460</strain>
    </source>
</reference>
<dbReference type="Gene3D" id="1.10.3720.10">
    <property type="entry name" value="MetI-like"/>
    <property type="match status" value="1"/>
</dbReference>
<dbReference type="PATRIC" id="fig|1705565.3.peg.968"/>
<feature type="transmembrane region" description="Helical" evidence="7">
    <location>
        <begin position="33"/>
        <end position="54"/>
    </location>
</feature>
<dbReference type="Pfam" id="PF00528">
    <property type="entry name" value="BPD_transp_1"/>
    <property type="match status" value="1"/>
</dbReference>
<sequence length="311" mass="35214">MGETAMPHGQARTEPGHHTQMEHKRKPLWKKYLWGYLFLVPAIAIFVVFLWVPIFKGIFYSFFHIDFVKGNIFVGFDNYAKVLGNPDLLLSVRNTLYFMLLTLVIGFWVPIAASIAISELKLFQGFARIAAYLPFVVPGVVLYGMWRWMYDPVGPINALFGFFGAEPVSFISDSRFSMVSLVVMETWQQFGSAMLIYLAGVLSIPKDWYEAAEIDGADVWARIKYITLPSMRNLIILMLILQLIGTSQAYQSQLAMLDGGPNKATLTYALLTVKYAFNQLDYGAGTAMGILMFLVLSLLGILQFKMNREEY</sequence>
<feature type="transmembrane region" description="Helical" evidence="7">
    <location>
        <begin position="186"/>
        <end position="204"/>
    </location>
</feature>
<dbReference type="InterPro" id="IPR035906">
    <property type="entry name" value="MetI-like_sf"/>
</dbReference>
<dbReference type="InterPro" id="IPR000515">
    <property type="entry name" value="MetI-like"/>
</dbReference>
<evidence type="ECO:0000259" key="9">
    <source>
        <dbReference type="PROSITE" id="PS50928"/>
    </source>
</evidence>
<evidence type="ECO:0000256" key="4">
    <source>
        <dbReference type="ARBA" id="ARBA00022692"/>
    </source>
</evidence>
<evidence type="ECO:0000256" key="5">
    <source>
        <dbReference type="ARBA" id="ARBA00022989"/>
    </source>
</evidence>
<accession>A0A0M1N4U4</accession>
<feature type="transmembrane region" description="Helical" evidence="7">
    <location>
        <begin position="282"/>
        <end position="302"/>
    </location>
</feature>
<name>A0A0M1N4U4_9BACL</name>
<feature type="transmembrane region" description="Helical" evidence="7">
    <location>
        <begin position="96"/>
        <end position="117"/>
    </location>
</feature>
<dbReference type="PANTHER" id="PTHR30193">
    <property type="entry name" value="ABC TRANSPORTER PERMEASE PROTEIN"/>
    <property type="match status" value="1"/>
</dbReference>
<keyword evidence="4 7" id="KW-0812">Transmembrane</keyword>
<organism evidence="10 11">
    <name type="scientific">Paenibacillus solani</name>
    <dbReference type="NCBI Taxonomy" id="1705565"/>
    <lineage>
        <taxon>Bacteria</taxon>
        <taxon>Bacillati</taxon>
        <taxon>Bacillota</taxon>
        <taxon>Bacilli</taxon>
        <taxon>Bacillales</taxon>
        <taxon>Paenibacillaceae</taxon>
        <taxon>Paenibacillus</taxon>
    </lineage>
</organism>
<evidence type="ECO:0000256" key="8">
    <source>
        <dbReference type="SAM" id="MobiDB-lite"/>
    </source>
</evidence>
<evidence type="ECO:0000256" key="1">
    <source>
        <dbReference type="ARBA" id="ARBA00004651"/>
    </source>
</evidence>
<dbReference type="GO" id="GO:0055085">
    <property type="term" value="P:transmembrane transport"/>
    <property type="evidence" value="ECO:0007669"/>
    <property type="project" value="InterPro"/>
</dbReference>
<protein>
    <submittedName>
        <fullName evidence="10">ABC transporter permease</fullName>
    </submittedName>
</protein>
<keyword evidence="3" id="KW-1003">Cell membrane</keyword>
<feature type="region of interest" description="Disordered" evidence="8">
    <location>
        <begin position="1"/>
        <end position="22"/>
    </location>
</feature>
<evidence type="ECO:0000256" key="3">
    <source>
        <dbReference type="ARBA" id="ARBA00022475"/>
    </source>
</evidence>
<comment type="caution">
    <text evidence="10">The sequence shown here is derived from an EMBL/GenBank/DDBJ whole genome shotgun (WGS) entry which is preliminary data.</text>
</comment>
<feature type="transmembrane region" description="Helical" evidence="7">
    <location>
        <begin position="129"/>
        <end position="146"/>
    </location>
</feature>
<evidence type="ECO:0000256" key="2">
    <source>
        <dbReference type="ARBA" id="ARBA00022448"/>
    </source>
</evidence>
<dbReference type="OrthoDB" id="9788108at2"/>
<evidence type="ECO:0000313" key="10">
    <source>
        <dbReference type="EMBL" id="KOR76989.1"/>
    </source>
</evidence>
<dbReference type="RefSeq" id="WP_054404853.1">
    <property type="nucleotide sequence ID" value="NZ_LIUT01000006.1"/>
</dbReference>
<dbReference type="InterPro" id="IPR051393">
    <property type="entry name" value="ABC_transporter_permease"/>
</dbReference>
<feature type="transmembrane region" description="Helical" evidence="7">
    <location>
        <begin position="225"/>
        <end position="244"/>
    </location>
</feature>
<dbReference type="PANTHER" id="PTHR30193:SF41">
    <property type="entry name" value="DIACETYLCHITOBIOSE UPTAKE SYSTEM PERMEASE PROTEIN NGCF"/>
    <property type="match status" value="1"/>
</dbReference>
<evidence type="ECO:0000256" key="7">
    <source>
        <dbReference type="RuleBase" id="RU363032"/>
    </source>
</evidence>
<dbReference type="PROSITE" id="PS50928">
    <property type="entry name" value="ABC_TM1"/>
    <property type="match status" value="1"/>
</dbReference>
<dbReference type="EMBL" id="LIUT01000006">
    <property type="protein sequence ID" value="KOR76989.1"/>
    <property type="molecule type" value="Genomic_DNA"/>
</dbReference>
<dbReference type="Proteomes" id="UP000036932">
    <property type="component" value="Unassembled WGS sequence"/>
</dbReference>
<keyword evidence="5 7" id="KW-1133">Transmembrane helix</keyword>
<feature type="domain" description="ABC transmembrane type-1" evidence="9">
    <location>
        <begin position="92"/>
        <end position="303"/>
    </location>
</feature>
<dbReference type="SUPFAM" id="SSF161098">
    <property type="entry name" value="MetI-like"/>
    <property type="match status" value="1"/>
</dbReference>
<comment type="subcellular location">
    <subcellularLocation>
        <location evidence="1 7">Cell membrane</location>
        <topology evidence="1 7">Multi-pass membrane protein</topology>
    </subcellularLocation>
</comment>
<proteinExistence type="inferred from homology"/>
<keyword evidence="2 7" id="KW-0813">Transport</keyword>
<keyword evidence="6 7" id="KW-0472">Membrane</keyword>
<dbReference type="CDD" id="cd06261">
    <property type="entry name" value="TM_PBP2"/>
    <property type="match status" value="1"/>
</dbReference>
<evidence type="ECO:0000313" key="11">
    <source>
        <dbReference type="Proteomes" id="UP000036932"/>
    </source>
</evidence>